<feature type="transmembrane region" description="Helical" evidence="1">
    <location>
        <begin position="28"/>
        <end position="54"/>
    </location>
</feature>
<keyword evidence="1" id="KW-1133">Transmembrane helix</keyword>
<evidence type="ECO:0000313" key="3">
    <source>
        <dbReference type="Proteomes" id="UP000683139"/>
    </source>
</evidence>
<accession>A0A919YMT3</accession>
<keyword evidence="1" id="KW-0472">Membrane</keyword>
<reference evidence="2" key="1">
    <citation type="submission" date="2021-03" db="EMBL/GenBank/DDBJ databases">
        <title>Antimicrobial resistance genes in bacteria isolated from Japanese honey, and their potential for conferring macrolide and lincosamide resistance in the American foulbrood pathogen Paenibacillus larvae.</title>
        <authorList>
            <person name="Okamoto M."/>
            <person name="Kumagai M."/>
            <person name="Kanamori H."/>
            <person name="Takamatsu D."/>
        </authorList>
    </citation>
    <scope>NUCLEOTIDE SEQUENCE</scope>
    <source>
        <strain evidence="2">J40TS1</strain>
    </source>
</reference>
<gene>
    <name evidence="2" type="ORF">J40TS1_06610</name>
</gene>
<name>A0A919YMT3_9BACL</name>
<feature type="transmembrane region" description="Helical" evidence="1">
    <location>
        <begin position="6"/>
        <end position="21"/>
    </location>
</feature>
<sequence>MKILIIVGIIVFPLFMLYLKRKRKKSQLFFNIIAVISAVIFGSIASISIYQIIIDDAVFMTTIHSVFLNPLFLITGAYLGLYIVYRLLIVTFQES</sequence>
<dbReference type="AlphaFoldDB" id="A0A919YMT3"/>
<organism evidence="2 3">
    <name type="scientific">Paenibacillus montaniterrae</name>
    <dbReference type="NCBI Taxonomy" id="429341"/>
    <lineage>
        <taxon>Bacteria</taxon>
        <taxon>Bacillati</taxon>
        <taxon>Bacillota</taxon>
        <taxon>Bacilli</taxon>
        <taxon>Bacillales</taxon>
        <taxon>Paenibacillaceae</taxon>
        <taxon>Paenibacillus</taxon>
    </lineage>
</organism>
<keyword evidence="3" id="KW-1185">Reference proteome</keyword>
<comment type="caution">
    <text evidence="2">The sequence shown here is derived from an EMBL/GenBank/DDBJ whole genome shotgun (WGS) entry which is preliminary data.</text>
</comment>
<proteinExistence type="predicted"/>
<dbReference type="RefSeq" id="WP_213513183.1">
    <property type="nucleotide sequence ID" value="NZ_BOSE01000001.1"/>
</dbReference>
<protein>
    <submittedName>
        <fullName evidence="2">Uncharacterized protein</fullName>
    </submittedName>
</protein>
<keyword evidence="1" id="KW-0812">Transmembrane</keyword>
<feature type="transmembrane region" description="Helical" evidence="1">
    <location>
        <begin position="66"/>
        <end position="85"/>
    </location>
</feature>
<evidence type="ECO:0000256" key="1">
    <source>
        <dbReference type="SAM" id="Phobius"/>
    </source>
</evidence>
<evidence type="ECO:0000313" key="2">
    <source>
        <dbReference type="EMBL" id="GIP15019.1"/>
    </source>
</evidence>
<dbReference type="Proteomes" id="UP000683139">
    <property type="component" value="Unassembled WGS sequence"/>
</dbReference>
<dbReference type="EMBL" id="BOSE01000001">
    <property type="protein sequence ID" value="GIP15019.1"/>
    <property type="molecule type" value="Genomic_DNA"/>
</dbReference>